<dbReference type="GO" id="GO:0009146">
    <property type="term" value="P:purine nucleoside triphosphate catabolic process"/>
    <property type="evidence" value="ECO:0007669"/>
    <property type="project" value="UniProtKB-UniRule"/>
</dbReference>
<dbReference type="GO" id="GO:0000166">
    <property type="term" value="F:nucleotide binding"/>
    <property type="evidence" value="ECO:0007669"/>
    <property type="project" value="UniProtKB-KW"/>
</dbReference>
<dbReference type="GO" id="GO:0035870">
    <property type="term" value="F:dITP diphosphatase activity"/>
    <property type="evidence" value="ECO:0007669"/>
    <property type="project" value="UniProtKB-UniRule"/>
</dbReference>
<dbReference type="GO" id="GO:0036222">
    <property type="term" value="F:XTP diphosphatase activity"/>
    <property type="evidence" value="ECO:0007669"/>
    <property type="project" value="UniProtKB-UniRule"/>
</dbReference>
<comment type="catalytic activity">
    <reaction evidence="9 10">
        <text>XTP + H2O = XMP + diphosphate + H(+)</text>
        <dbReference type="Rhea" id="RHEA:28610"/>
        <dbReference type="ChEBI" id="CHEBI:15377"/>
        <dbReference type="ChEBI" id="CHEBI:15378"/>
        <dbReference type="ChEBI" id="CHEBI:33019"/>
        <dbReference type="ChEBI" id="CHEBI:57464"/>
        <dbReference type="ChEBI" id="CHEBI:61314"/>
        <dbReference type="EC" id="3.6.1.66"/>
    </reaction>
</comment>
<dbReference type="Gene3D" id="3.90.950.10">
    <property type="match status" value="1"/>
</dbReference>
<evidence type="ECO:0000256" key="8">
    <source>
        <dbReference type="ARBA" id="ARBA00051875"/>
    </source>
</evidence>
<sequence>MKIFVATSNDHKVEEIRRILEDFQIEIEKSPKKIFVEENGETFLENSVKKAYYYGNILGTPVVADDSGLVIDYLGGFPGVKSARFMENRPYKERMIEILRLMKMAEDRSAKFVCVASYYNPKTSFLISVEGVIEGEISYEVKGEKGFGYDPIFIPEGYKETFGELGQKVKDEISHRSRAFKKLFSIITKIGDILELGDDRK</sequence>
<evidence type="ECO:0000256" key="4">
    <source>
        <dbReference type="ARBA" id="ARBA00022741"/>
    </source>
</evidence>
<dbReference type="NCBIfam" id="TIGR00042">
    <property type="entry name" value="RdgB/HAM1 family non-canonical purine NTP pyrophosphatase"/>
    <property type="match status" value="1"/>
</dbReference>
<organism evidence="12 13">
    <name type="scientific">Thermosipho atlanticus DSM 15807</name>
    <dbReference type="NCBI Taxonomy" id="1123380"/>
    <lineage>
        <taxon>Bacteria</taxon>
        <taxon>Thermotogati</taxon>
        <taxon>Thermotogota</taxon>
        <taxon>Thermotogae</taxon>
        <taxon>Thermotogales</taxon>
        <taxon>Fervidobacteriaceae</taxon>
        <taxon>Thermosipho</taxon>
    </lineage>
</organism>
<dbReference type="PANTHER" id="PTHR11067:SF9">
    <property type="entry name" value="INOSINE TRIPHOSPHATE PYROPHOSPHATASE"/>
    <property type="match status" value="1"/>
</dbReference>
<evidence type="ECO:0000256" key="6">
    <source>
        <dbReference type="ARBA" id="ARBA00022842"/>
    </source>
</evidence>
<dbReference type="Proteomes" id="UP000242592">
    <property type="component" value="Unassembled WGS sequence"/>
</dbReference>
<comment type="similarity">
    <text evidence="1 10 11">Belongs to the HAM1 NTPase family.</text>
</comment>
<dbReference type="STRING" id="1123380.SAMN02745199_0691"/>
<keyword evidence="6 10" id="KW-0460">Magnesium</keyword>
<evidence type="ECO:0000256" key="11">
    <source>
        <dbReference type="RuleBase" id="RU003781"/>
    </source>
</evidence>
<feature type="active site" description="Proton acceptor" evidence="10">
    <location>
        <position position="66"/>
    </location>
</feature>
<dbReference type="InterPro" id="IPR002637">
    <property type="entry name" value="RdgB/HAM1"/>
</dbReference>
<dbReference type="FunFam" id="3.90.950.10:FF:000001">
    <property type="entry name" value="dITP/XTP pyrophosphatase"/>
    <property type="match status" value="1"/>
</dbReference>
<dbReference type="EMBL" id="FQXN01000002">
    <property type="protein sequence ID" value="SHH31167.1"/>
    <property type="molecule type" value="Genomic_DNA"/>
</dbReference>
<evidence type="ECO:0000313" key="13">
    <source>
        <dbReference type="Proteomes" id="UP000242592"/>
    </source>
</evidence>
<feature type="binding site" evidence="10">
    <location>
        <position position="67"/>
    </location>
    <ligand>
        <name>substrate</name>
    </ligand>
</feature>
<keyword evidence="13" id="KW-1185">Reference proteome</keyword>
<keyword evidence="7 10" id="KW-0546">Nucleotide metabolism</keyword>
<evidence type="ECO:0000256" key="9">
    <source>
        <dbReference type="ARBA" id="ARBA00052017"/>
    </source>
</evidence>
<dbReference type="OrthoDB" id="9807456at2"/>
<evidence type="ECO:0000256" key="7">
    <source>
        <dbReference type="ARBA" id="ARBA00023080"/>
    </source>
</evidence>
<evidence type="ECO:0000256" key="5">
    <source>
        <dbReference type="ARBA" id="ARBA00022801"/>
    </source>
</evidence>
<dbReference type="GO" id="GO:0036220">
    <property type="term" value="F:ITP diphosphatase activity"/>
    <property type="evidence" value="ECO:0007669"/>
    <property type="project" value="UniProtKB-UniRule"/>
</dbReference>
<dbReference type="GO" id="GO:0046872">
    <property type="term" value="F:metal ion binding"/>
    <property type="evidence" value="ECO:0007669"/>
    <property type="project" value="UniProtKB-KW"/>
</dbReference>
<keyword evidence="4 10" id="KW-0547">Nucleotide-binding</keyword>
<evidence type="ECO:0000256" key="1">
    <source>
        <dbReference type="ARBA" id="ARBA00008023"/>
    </source>
</evidence>
<dbReference type="GO" id="GO:0009117">
    <property type="term" value="P:nucleotide metabolic process"/>
    <property type="evidence" value="ECO:0007669"/>
    <property type="project" value="UniProtKB-KW"/>
</dbReference>
<keyword evidence="5 10" id="KW-0378">Hydrolase</keyword>
<feature type="binding site" evidence="10">
    <location>
        <begin position="7"/>
        <end position="12"/>
    </location>
    <ligand>
        <name>substrate</name>
    </ligand>
</feature>
<keyword evidence="3 10" id="KW-0479">Metal-binding</keyword>
<feature type="binding site" evidence="10">
    <location>
        <position position="66"/>
    </location>
    <ligand>
        <name>Mg(2+)</name>
        <dbReference type="ChEBI" id="CHEBI:18420"/>
    </ligand>
</feature>
<feature type="binding site" evidence="10">
    <location>
        <position position="170"/>
    </location>
    <ligand>
        <name>substrate</name>
    </ligand>
</feature>
<feature type="binding site" evidence="10">
    <location>
        <position position="37"/>
    </location>
    <ligand>
        <name>Mg(2+)</name>
        <dbReference type="ChEBI" id="CHEBI:18420"/>
    </ligand>
</feature>
<accession>A0A1M5RXT0</accession>
<dbReference type="InterPro" id="IPR029001">
    <property type="entry name" value="ITPase-like_fam"/>
</dbReference>
<proteinExistence type="inferred from homology"/>
<protein>
    <recommendedName>
        <fullName evidence="10">dITP/XTP pyrophosphatase</fullName>
        <ecNumber evidence="10">3.6.1.66</ecNumber>
    </recommendedName>
    <alternativeName>
        <fullName evidence="10">Non-canonical purine NTP pyrophosphatase</fullName>
    </alternativeName>
    <alternativeName>
        <fullName evidence="10">Non-standard purine NTP pyrophosphatase</fullName>
    </alternativeName>
    <alternativeName>
        <fullName evidence="10">Nucleoside-triphosphate diphosphatase</fullName>
    </alternativeName>
    <alternativeName>
        <fullName evidence="10">Nucleoside-triphosphate pyrophosphatase</fullName>
        <shortName evidence="10">NTPase</shortName>
    </alternativeName>
</protein>
<comment type="cofactor">
    <cofactor evidence="10">
        <name>Mg(2+)</name>
        <dbReference type="ChEBI" id="CHEBI:18420"/>
    </cofactor>
    <text evidence="10">Binds 1 Mg(2+) ion per subunit.</text>
</comment>
<dbReference type="GO" id="GO:0005829">
    <property type="term" value="C:cytosol"/>
    <property type="evidence" value="ECO:0007669"/>
    <property type="project" value="TreeGrafter"/>
</dbReference>
<dbReference type="SUPFAM" id="SSF52972">
    <property type="entry name" value="ITPase-like"/>
    <property type="match status" value="1"/>
</dbReference>
<name>A0A1M5RXT0_9BACT</name>
<dbReference type="Pfam" id="PF01725">
    <property type="entry name" value="Ham1p_like"/>
    <property type="match status" value="1"/>
</dbReference>
<dbReference type="CDD" id="cd00515">
    <property type="entry name" value="HAM1"/>
    <property type="match status" value="1"/>
</dbReference>
<dbReference type="HAMAP" id="MF_01405">
    <property type="entry name" value="Non_canon_purine_NTPase"/>
    <property type="match status" value="1"/>
</dbReference>
<evidence type="ECO:0000313" key="12">
    <source>
        <dbReference type="EMBL" id="SHH31167.1"/>
    </source>
</evidence>
<dbReference type="EC" id="3.6.1.66" evidence="10"/>
<evidence type="ECO:0000256" key="3">
    <source>
        <dbReference type="ARBA" id="ARBA00022723"/>
    </source>
</evidence>
<dbReference type="PANTHER" id="PTHR11067">
    <property type="entry name" value="INOSINE TRIPHOSPHATE PYROPHOSPHATASE/HAM1 PROTEIN"/>
    <property type="match status" value="1"/>
</dbReference>
<dbReference type="RefSeq" id="WP_073072225.1">
    <property type="nucleotide sequence ID" value="NZ_FQXN01000002.1"/>
</dbReference>
<comment type="catalytic activity">
    <reaction evidence="10">
        <text>ITP + H2O = IMP + diphosphate + H(+)</text>
        <dbReference type="Rhea" id="RHEA:29399"/>
        <dbReference type="ChEBI" id="CHEBI:15377"/>
        <dbReference type="ChEBI" id="CHEBI:15378"/>
        <dbReference type="ChEBI" id="CHEBI:33019"/>
        <dbReference type="ChEBI" id="CHEBI:58053"/>
        <dbReference type="ChEBI" id="CHEBI:61402"/>
        <dbReference type="EC" id="3.6.1.66"/>
    </reaction>
</comment>
<feature type="binding site" evidence="10">
    <location>
        <begin position="147"/>
        <end position="150"/>
    </location>
    <ligand>
        <name>substrate</name>
    </ligand>
</feature>
<feature type="binding site" evidence="10">
    <location>
        <begin position="175"/>
        <end position="176"/>
    </location>
    <ligand>
        <name>substrate</name>
    </ligand>
</feature>
<dbReference type="AlphaFoldDB" id="A0A1M5RXT0"/>
<comment type="function">
    <text evidence="10">Pyrophosphatase that catalyzes the hydrolysis of nucleoside triphosphates to their monophosphate derivatives, with a high preference for the non-canonical purine nucleotides XTP (xanthosine triphosphate), dITP (deoxyinosine triphosphate) and ITP. Seems to function as a house-cleaning enzyme that removes non-canonical purine nucleotides from the nucleotide pool, thus preventing their incorporation into DNA/RNA and avoiding chromosomal lesions.</text>
</comment>
<evidence type="ECO:0000256" key="10">
    <source>
        <dbReference type="HAMAP-Rule" id="MF_01405"/>
    </source>
</evidence>
<evidence type="ECO:0000256" key="2">
    <source>
        <dbReference type="ARBA" id="ARBA00011738"/>
    </source>
</evidence>
<gene>
    <name evidence="12" type="ORF">SAMN02745199_0691</name>
</gene>
<reference evidence="13" key="1">
    <citation type="submission" date="2016-11" db="EMBL/GenBank/DDBJ databases">
        <authorList>
            <person name="Varghese N."/>
            <person name="Submissions S."/>
        </authorList>
    </citation>
    <scope>NUCLEOTIDE SEQUENCE [LARGE SCALE GENOMIC DNA]</scope>
    <source>
        <strain evidence="13">DSM 15807</strain>
    </source>
</reference>
<comment type="subunit">
    <text evidence="2 10">Homodimer.</text>
</comment>
<dbReference type="InterPro" id="IPR020922">
    <property type="entry name" value="dITP/XTP_pyrophosphatase"/>
</dbReference>
<dbReference type="GO" id="GO:0017111">
    <property type="term" value="F:ribonucleoside triphosphate phosphatase activity"/>
    <property type="evidence" value="ECO:0007669"/>
    <property type="project" value="InterPro"/>
</dbReference>
<comment type="catalytic activity">
    <reaction evidence="8 10">
        <text>dITP + H2O = dIMP + diphosphate + H(+)</text>
        <dbReference type="Rhea" id="RHEA:28342"/>
        <dbReference type="ChEBI" id="CHEBI:15377"/>
        <dbReference type="ChEBI" id="CHEBI:15378"/>
        <dbReference type="ChEBI" id="CHEBI:33019"/>
        <dbReference type="ChEBI" id="CHEBI:61194"/>
        <dbReference type="ChEBI" id="CHEBI:61382"/>
        <dbReference type="EC" id="3.6.1.66"/>
    </reaction>
</comment>